<keyword evidence="3" id="KW-1185">Reference proteome</keyword>
<proteinExistence type="predicted"/>
<dbReference type="RefSeq" id="WP_231481887.1">
    <property type="nucleotide sequence ID" value="NZ_BAAAZO010000012.1"/>
</dbReference>
<accession>A0ABP7AP59</accession>
<dbReference type="EMBL" id="BAAAZO010000012">
    <property type="protein sequence ID" value="GAA3636623.1"/>
    <property type="molecule type" value="Genomic_DNA"/>
</dbReference>
<dbReference type="GO" id="GO:0016787">
    <property type="term" value="F:hydrolase activity"/>
    <property type="evidence" value="ECO:0007669"/>
    <property type="project" value="UniProtKB-KW"/>
</dbReference>
<evidence type="ECO:0000259" key="1">
    <source>
        <dbReference type="Pfam" id="PF00561"/>
    </source>
</evidence>
<feature type="domain" description="AB hydrolase-1" evidence="1">
    <location>
        <begin position="78"/>
        <end position="349"/>
    </location>
</feature>
<reference evidence="3" key="1">
    <citation type="journal article" date="2019" name="Int. J. Syst. Evol. Microbiol.">
        <title>The Global Catalogue of Microorganisms (GCM) 10K type strain sequencing project: providing services to taxonomists for standard genome sequencing and annotation.</title>
        <authorList>
            <consortium name="The Broad Institute Genomics Platform"/>
            <consortium name="The Broad Institute Genome Sequencing Center for Infectious Disease"/>
            <person name="Wu L."/>
            <person name="Ma J."/>
        </authorList>
    </citation>
    <scope>NUCLEOTIDE SEQUENCE [LARGE SCALE GENOMIC DNA]</scope>
    <source>
        <strain evidence="3">JCM 16902</strain>
    </source>
</reference>
<dbReference type="SUPFAM" id="SSF53474">
    <property type="entry name" value="alpha/beta-Hydrolases"/>
    <property type="match status" value="1"/>
</dbReference>
<dbReference type="InterPro" id="IPR050228">
    <property type="entry name" value="Carboxylesterase_BioH"/>
</dbReference>
<dbReference type="Pfam" id="PF00561">
    <property type="entry name" value="Abhydrolase_1"/>
    <property type="match status" value="1"/>
</dbReference>
<keyword evidence="2" id="KW-0378">Hydrolase</keyword>
<comment type="caution">
    <text evidence="2">The sequence shown here is derived from an EMBL/GenBank/DDBJ whole genome shotgun (WGS) entry which is preliminary data.</text>
</comment>
<sequence>MNTSDTAPPHHLSRRKWLGAAAGALALTSVGGLVVVNHQLDSYVDPWQQKVADAGFTQKTALINGVNLSYAEGPDNGPALVLLHAQHMDWFSYSRVLPALARSFHVFDIDYPGHGATTGPEGYAMTAQRIGTDLAAFMTATTGPAFVTGNSSGGLLTTWLAANRPDLVRAALLEDPPLFSSEAGRIAGTIADRSFATCADAVAQHVDDFLLYWIDSNRKFFDKHAFRGSATVLTAAVKSYRSANPGAPLEIRFLPDDTTRLFVRGMGQFDPRFGAAFHDGTWNAGFDHAQALRAITRPVLLLQAEPSVLADGTLNGAMTTQDGQRAASLLTNGTYRSTDATHVVHLDRPRAFTQLLEDFFVS</sequence>
<organism evidence="2 3">
    <name type="scientific">Kineosporia mesophila</name>
    <dbReference type="NCBI Taxonomy" id="566012"/>
    <lineage>
        <taxon>Bacteria</taxon>
        <taxon>Bacillati</taxon>
        <taxon>Actinomycetota</taxon>
        <taxon>Actinomycetes</taxon>
        <taxon>Kineosporiales</taxon>
        <taxon>Kineosporiaceae</taxon>
        <taxon>Kineosporia</taxon>
    </lineage>
</organism>
<evidence type="ECO:0000313" key="3">
    <source>
        <dbReference type="Proteomes" id="UP001501074"/>
    </source>
</evidence>
<protein>
    <submittedName>
        <fullName evidence="2">Alpha/beta hydrolase</fullName>
    </submittedName>
</protein>
<evidence type="ECO:0000313" key="2">
    <source>
        <dbReference type="EMBL" id="GAA3636623.1"/>
    </source>
</evidence>
<dbReference type="InterPro" id="IPR000073">
    <property type="entry name" value="AB_hydrolase_1"/>
</dbReference>
<dbReference type="PANTHER" id="PTHR43194">
    <property type="entry name" value="HYDROLASE ALPHA/BETA FOLD FAMILY"/>
    <property type="match status" value="1"/>
</dbReference>
<dbReference type="InterPro" id="IPR029058">
    <property type="entry name" value="AB_hydrolase_fold"/>
</dbReference>
<dbReference type="PANTHER" id="PTHR43194:SF2">
    <property type="entry name" value="PEROXISOMAL MEMBRANE PROTEIN LPX1"/>
    <property type="match status" value="1"/>
</dbReference>
<name>A0ABP7AP59_9ACTN</name>
<dbReference type="PROSITE" id="PS51318">
    <property type="entry name" value="TAT"/>
    <property type="match status" value="1"/>
</dbReference>
<dbReference type="InterPro" id="IPR006311">
    <property type="entry name" value="TAT_signal"/>
</dbReference>
<dbReference type="Gene3D" id="3.40.50.1820">
    <property type="entry name" value="alpha/beta hydrolase"/>
    <property type="match status" value="1"/>
</dbReference>
<dbReference type="Proteomes" id="UP001501074">
    <property type="component" value="Unassembled WGS sequence"/>
</dbReference>
<gene>
    <name evidence="2" type="ORF">GCM10022223_63900</name>
</gene>